<dbReference type="SUPFAM" id="SSF89550">
    <property type="entry name" value="PHP domain-like"/>
    <property type="match status" value="1"/>
</dbReference>
<dbReference type="PANTHER" id="PTHR42924:SF3">
    <property type="entry name" value="POLYMERASE_HISTIDINOL PHOSPHATASE N-TERMINAL DOMAIN-CONTAINING PROTEIN"/>
    <property type="match status" value="1"/>
</dbReference>
<evidence type="ECO:0000256" key="1">
    <source>
        <dbReference type="SAM" id="Phobius"/>
    </source>
</evidence>
<dbReference type="Proteomes" id="UP001516472">
    <property type="component" value="Unassembled WGS sequence"/>
</dbReference>
<sequence>MRDPRSPGPWGPRVEPGVKSAKQVLGLGLRAVLGVLLLLLGIAGFFAFAAGFADYPVVPPSPTAKAWIRGAYHVHTTRSDGNGSPAKVAAAAKAAGLDFVVLTDHNDLAPPAATWMDGVLLIPGVELSTQSGHLTAFGMQRPLRDVKPWGPPEQALAAVEAAGGTAVLAHPVQKKNPWRDEATAQRVPGFELYSADTFFRQALRSPFSRLLPAVGASLMNPVHGVMLLVAPEPEPTARFLELSREQPRLALCAHDAHGLPAYETVFSALDVEFPPELLPGPLSRDAGEAAKQVTQALASPQSLCVFRALGAPDGFALEGYDARTREAPVGTKLMVRLPDHIPETLEVRVWGEGRLGPDGRSIELTGPGVVQVEIWARAPGRFFGHEWRPWLVPSPVRVVPRAPGI</sequence>
<name>A0ABR9PZY9_9BACT</name>
<dbReference type="Pfam" id="PF02811">
    <property type="entry name" value="PHP"/>
    <property type="match status" value="1"/>
</dbReference>
<dbReference type="SMART" id="SM00481">
    <property type="entry name" value="POLIIIAc"/>
    <property type="match status" value="1"/>
</dbReference>
<evidence type="ECO:0000259" key="2">
    <source>
        <dbReference type="SMART" id="SM00481"/>
    </source>
</evidence>
<dbReference type="InterPro" id="IPR004013">
    <property type="entry name" value="PHP_dom"/>
</dbReference>
<accession>A0ABR9PZY9</accession>
<feature type="transmembrane region" description="Helical" evidence="1">
    <location>
        <begin position="31"/>
        <end position="53"/>
    </location>
</feature>
<dbReference type="InterPro" id="IPR003141">
    <property type="entry name" value="Pol/His_phosphatase_N"/>
</dbReference>
<keyword evidence="4" id="KW-1185">Reference proteome</keyword>
<keyword evidence="1" id="KW-0812">Transmembrane</keyword>
<protein>
    <submittedName>
        <fullName evidence="3">CehA/McbA family metallohydrolase</fullName>
    </submittedName>
</protein>
<feature type="domain" description="Polymerase/histidinol phosphatase N-terminal" evidence="2">
    <location>
        <begin position="70"/>
        <end position="131"/>
    </location>
</feature>
<dbReference type="InterPro" id="IPR052018">
    <property type="entry name" value="PHP_domain"/>
</dbReference>
<evidence type="ECO:0000313" key="3">
    <source>
        <dbReference type="EMBL" id="MBE4753471.1"/>
    </source>
</evidence>
<reference evidence="3 4" key="1">
    <citation type="submission" date="2020-02" db="EMBL/GenBank/DDBJ databases">
        <authorList>
            <person name="Babadi Z.K."/>
            <person name="Risdian C."/>
            <person name="Ebrahimipour G.H."/>
            <person name="Wink J."/>
        </authorList>
    </citation>
    <scope>NUCLEOTIDE SEQUENCE [LARGE SCALE GENOMIC DNA]</scope>
    <source>
        <strain evidence="3 4">ZKHCc1 1396</strain>
    </source>
</reference>
<proteinExistence type="predicted"/>
<evidence type="ECO:0000313" key="4">
    <source>
        <dbReference type="Proteomes" id="UP001516472"/>
    </source>
</evidence>
<dbReference type="PANTHER" id="PTHR42924">
    <property type="entry name" value="EXONUCLEASE"/>
    <property type="match status" value="1"/>
</dbReference>
<gene>
    <name evidence="3" type="ORF">G4177_35515</name>
</gene>
<dbReference type="NCBIfam" id="NF038032">
    <property type="entry name" value="CehA_McbA_metalo"/>
    <property type="match status" value="1"/>
</dbReference>
<dbReference type="EMBL" id="JAAIYO010000018">
    <property type="protein sequence ID" value="MBE4753471.1"/>
    <property type="molecule type" value="Genomic_DNA"/>
</dbReference>
<dbReference type="InterPro" id="IPR016195">
    <property type="entry name" value="Pol/histidinol_Pase-like"/>
</dbReference>
<comment type="caution">
    <text evidence="3">The sequence shown here is derived from an EMBL/GenBank/DDBJ whole genome shotgun (WGS) entry which is preliminary data.</text>
</comment>
<keyword evidence="1" id="KW-1133">Transmembrane helix</keyword>
<organism evidence="3 4">
    <name type="scientific">Corallococcus soli</name>
    <dbReference type="NCBI Taxonomy" id="2710757"/>
    <lineage>
        <taxon>Bacteria</taxon>
        <taxon>Pseudomonadati</taxon>
        <taxon>Myxococcota</taxon>
        <taxon>Myxococcia</taxon>
        <taxon>Myxococcales</taxon>
        <taxon>Cystobacterineae</taxon>
        <taxon>Myxococcaceae</taxon>
        <taxon>Corallococcus</taxon>
    </lineage>
</organism>
<dbReference type="Gene3D" id="3.20.20.140">
    <property type="entry name" value="Metal-dependent hydrolases"/>
    <property type="match status" value="1"/>
</dbReference>
<keyword evidence="1" id="KW-0472">Membrane</keyword>